<dbReference type="SUPFAM" id="SSF51735">
    <property type="entry name" value="NAD(P)-binding Rossmann-fold domains"/>
    <property type="match status" value="1"/>
</dbReference>
<evidence type="ECO:0000256" key="2">
    <source>
        <dbReference type="ARBA" id="ARBA00023002"/>
    </source>
</evidence>
<dbReference type="Gramene" id="LPERR04G05190.1">
    <property type="protein sequence ID" value="LPERR04G05190.1"/>
    <property type="gene ID" value="LPERR04G05190"/>
</dbReference>
<keyword evidence="4" id="KW-1185">Reference proteome</keyword>
<dbReference type="STRING" id="77586.A0A0D9W3I2"/>
<reference evidence="4" key="2">
    <citation type="submission" date="2013-12" db="EMBL/GenBank/DDBJ databases">
        <authorList>
            <person name="Yu Y."/>
            <person name="Lee S."/>
            <person name="de Baynast K."/>
            <person name="Wissotski M."/>
            <person name="Liu L."/>
            <person name="Talag J."/>
            <person name="Goicoechea J."/>
            <person name="Angelova A."/>
            <person name="Jetty R."/>
            <person name="Kudrna D."/>
            <person name="Golser W."/>
            <person name="Rivera L."/>
            <person name="Zhang J."/>
            <person name="Wing R."/>
        </authorList>
    </citation>
    <scope>NUCLEOTIDE SEQUENCE</scope>
</reference>
<evidence type="ECO:0000313" key="4">
    <source>
        <dbReference type="Proteomes" id="UP000032180"/>
    </source>
</evidence>
<dbReference type="GO" id="GO:0016491">
    <property type="term" value="F:oxidoreductase activity"/>
    <property type="evidence" value="ECO:0007669"/>
    <property type="project" value="UniProtKB-KW"/>
</dbReference>
<evidence type="ECO:0000313" key="3">
    <source>
        <dbReference type="EnsemblPlants" id="LPERR04G05190.1"/>
    </source>
</evidence>
<dbReference type="PANTHER" id="PTHR42898:SF6">
    <property type="entry name" value="NADP-DEPENDENT MANNITOL DEHYDROGENASE"/>
    <property type="match status" value="1"/>
</dbReference>
<dbReference type="InterPro" id="IPR036291">
    <property type="entry name" value="NAD(P)-bd_dom_sf"/>
</dbReference>
<dbReference type="InterPro" id="IPR045000">
    <property type="entry name" value="TR"/>
</dbReference>
<sequence length="61" mass="6730">MAKGAINQLTNKLACEWVRDGIQKNSVALWYIKTSLLEGAVLNWLLQESSATLVAARIEAK</sequence>
<dbReference type="AlphaFoldDB" id="A0A0D9W3I2"/>
<dbReference type="PANTHER" id="PTHR42898">
    <property type="entry name" value="TROPINONE REDUCTASE"/>
    <property type="match status" value="1"/>
</dbReference>
<name>A0A0D9W3I2_9ORYZ</name>
<reference evidence="3 4" key="1">
    <citation type="submission" date="2012-08" db="EMBL/GenBank/DDBJ databases">
        <title>Oryza genome evolution.</title>
        <authorList>
            <person name="Wing R.A."/>
        </authorList>
    </citation>
    <scope>NUCLEOTIDE SEQUENCE</scope>
</reference>
<dbReference type="HOGENOM" id="CLU_2925931_0_0_1"/>
<reference evidence="3" key="3">
    <citation type="submission" date="2015-04" db="UniProtKB">
        <authorList>
            <consortium name="EnsemblPlants"/>
        </authorList>
    </citation>
    <scope>IDENTIFICATION</scope>
</reference>
<organism evidence="3 4">
    <name type="scientific">Leersia perrieri</name>
    <dbReference type="NCBI Taxonomy" id="77586"/>
    <lineage>
        <taxon>Eukaryota</taxon>
        <taxon>Viridiplantae</taxon>
        <taxon>Streptophyta</taxon>
        <taxon>Embryophyta</taxon>
        <taxon>Tracheophyta</taxon>
        <taxon>Spermatophyta</taxon>
        <taxon>Magnoliopsida</taxon>
        <taxon>Liliopsida</taxon>
        <taxon>Poales</taxon>
        <taxon>Poaceae</taxon>
        <taxon>BOP clade</taxon>
        <taxon>Oryzoideae</taxon>
        <taxon>Oryzeae</taxon>
        <taxon>Oryzinae</taxon>
        <taxon>Leersia</taxon>
    </lineage>
</organism>
<dbReference type="Proteomes" id="UP000032180">
    <property type="component" value="Chromosome 4"/>
</dbReference>
<protein>
    <submittedName>
        <fullName evidence="3">Uncharacterized protein</fullName>
    </submittedName>
</protein>
<dbReference type="EnsemblPlants" id="LPERR04G05190.1">
    <property type="protein sequence ID" value="LPERR04G05190.1"/>
    <property type="gene ID" value="LPERR04G05190"/>
</dbReference>
<evidence type="ECO:0000256" key="1">
    <source>
        <dbReference type="ARBA" id="ARBA00022857"/>
    </source>
</evidence>
<dbReference type="Gene3D" id="3.40.50.720">
    <property type="entry name" value="NAD(P)-binding Rossmann-like Domain"/>
    <property type="match status" value="1"/>
</dbReference>
<keyword evidence="1" id="KW-0521">NADP</keyword>
<keyword evidence="2" id="KW-0560">Oxidoreductase</keyword>
<accession>A0A0D9W3I2</accession>
<proteinExistence type="predicted"/>